<evidence type="ECO:0000256" key="2">
    <source>
        <dbReference type="RuleBase" id="RU003494"/>
    </source>
</evidence>
<dbReference type="GO" id="GO:0005634">
    <property type="term" value="C:nucleus"/>
    <property type="evidence" value="ECO:0007669"/>
    <property type="project" value="TreeGrafter"/>
</dbReference>
<dbReference type="STRING" id="196109.A0A136J449"/>
<keyword evidence="6" id="KW-1185">Reference proteome</keyword>
<dbReference type="InterPro" id="IPR010987">
    <property type="entry name" value="Glutathione-S-Trfase_C-like"/>
</dbReference>
<dbReference type="FunFam" id="3.40.30.10:FF:000142">
    <property type="entry name" value="Elongation factor 1 gamma"/>
    <property type="match status" value="1"/>
</dbReference>
<dbReference type="OrthoDB" id="249703at2759"/>
<dbReference type="Pfam" id="PF00043">
    <property type="entry name" value="GST_C"/>
    <property type="match status" value="1"/>
</dbReference>
<dbReference type="Pfam" id="PF02798">
    <property type="entry name" value="GST_N"/>
    <property type="match status" value="1"/>
</dbReference>
<dbReference type="AlphaFoldDB" id="A0A136J449"/>
<dbReference type="Proteomes" id="UP000070501">
    <property type="component" value="Unassembled WGS sequence"/>
</dbReference>
<dbReference type="InterPro" id="IPR036249">
    <property type="entry name" value="Thioredoxin-like_sf"/>
</dbReference>
<dbReference type="PROSITE" id="PS50405">
    <property type="entry name" value="GST_CTER"/>
    <property type="match status" value="1"/>
</dbReference>
<dbReference type="PANTHER" id="PTHR43986">
    <property type="entry name" value="ELONGATION FACTOR 1-GAMMA"/>
    <property type="match status" value="1"/>
</dbReference>
<dbReference type="SFLD" id="SFLDG00358">
    <property type="entry name" value="Main_(cytGST)"/>
    <property type="match status" value="1"/>
</dbReference>
<evidence type="ECO:0000313" key="5">
    <source>
        <dbReference type="EMBL" id="KXJ91884.1"/>
    </source>
</evidence>
<evidence type="ECO:0000313" key="6">
    <source>
        <dbReference type="Proteomes" id="UP000070501"/>
    </source>
</evidence>
<dbReference type="PROSITE" id="PS50404">
    <property type="entry name" value="GST_NTER"/>
    <property type="match status" value="1"/>
</dbReference>
<dbReference type="EMBL" id="KQ964249">
    <property type="protein sequence ID" value="KXJ91884.1"/>
    <property type="molecule type" value="Genomic_DNA"/>
</dbReference>
<feature type="domain" description="GST N-terminal" evidence="3">
    <location>
        <begin position="3"/>
        <end position="85"/>
    </location>
</feature>
<gene>
    <name evidence="5" type="ORF">Micbo1qcDRAFT_161912</name>
</gene>
<dbReference type="SFLD" id="SFLDS00019">
    <property type="entry name" value="Glutathione_Transferase_(cytos"/>
    <property type="match status" value="1"/>
</dbReference>
<dbReference type="GO" id="GO:0006414">
    <property type="term" value="P:translational elongation"/>
    <property type="evidence" value="ECO:0007669"/>
    <property type="project" value="TreeGrafter"/>
</dbReference>
<proteinExistence type="inferred from homology"/>
<dbReference type="PANTHER" id="PTHR43986:SF10">
    <property type="entry name" value="ELONGATION FACTOR EEF-1B GAMMA SUBUNIT, PUTATIVE (AFU_ORTHOLOGUE AFUA_1G17120)-RELATED"/>
    <property type="match status" value="1"/>
</dbReference>
<name>A0A136J449_9PEZI</name>
<dbReference type="Gene3D" id="3.40.30.10">
    <property type="entry name" value="Glutaredoxin"/>
    <property type="match status" value="1"/>
</dbReference>
<feature type="domain" description="GST C-terminal" evidence="4">
    <location>
        <begin position="92"/>
        <end position="222"/>
    </location>
</feature>
<dbReference type="InterPro" id="IPR004046">
    <property type="entry name" value="GST_C"/>
</dbReference>
<dbReference type="InterPro" id="IPR050802">
    <property type="entry name" value="EF-GSTs"/>
</dbReference>
<accession>A0A136J449</accession>
<sequence length="222" mass="23981">MAPFGTIYSYPGNFRVQRAQVAGEFNGLEVVLDPGFEMRKTNATPEFLAKFPLGKVPAFEGADGFCLSEGAAIAYYVASAGPRADQLLGTTDVKTAALVMQWSAFADAEIVPAALGVAMMTRYKFRPFDQSTFDTHVANMVRALKRIEVALSGSSKYLVGSTVTLADIMVFGPLAFASAFLIDDAMRAEVPHVAKYLDELAALPEFVKVFGTVEKVQTRITT</sequence>
<dbReference type="InterPro" id="IPR040079">
    <property type="entry name" value="Glutathione_S-Trfase"/>
</dbReference>
<comment type="similarity">
    <text evidence="1 2">Belongs to the GST superfamily.</text>
</comment>
<keyword evidence="5" id="KW-0808">Transferase</keyword>
<dbReference type="InterPro" id="IPR036282">
    <property type="entry name" value="Glutathione-S-Trfase_C_sf"/>
</dbReference>
<dbReference type="Gene3D" id="1.20.1050.10">
    <property type="match status" value="1"/>
</dbReference>
<dbReference type="InterPro" id="IPR004045">
    <property type="entry name" value="Glutathione_S-Trfase_N"/>
</dbReference>
<evidence type="ECO:0000256" key="1">
    <source>
        <dbReference type="ARBA" id="ARBA00007409"/>
    </source>
</evidence>
<evidence type="ECO:0000259" key="4">
    <source>
        <dbReference type="PROSITE" id="PS50405"/>
    </source>
</evidence>
<dbReference type="SUPFAM" id="SSF52833">
    <property type="entry name" value="Thioredoxin-like"/>
    <property type="match status" value="1"/>
</dbReference>
<dbReference type="GO" id="GO:0005737">
    <property type="term" value="C:cytoplasm"/>
    <property type="evidence" value="ECO:0007669"/>
    <property type="project" value="TreeGrafter"/>
</dbReference>
<evidence type="ECO:0000259" key="3">
    <source>
        <dbReference type="PROSITE" id="PS50404"/>
    </source>
</evidence>
<organism evidence="5 6">
    <name type="scientific">Microdochium bolleyi</name>
    <dbReference type="NCBI Taxonomy" id="196109"/>
    <lineage>
        <taxon>Eukaryota</taxon>
        <taxon>Fungi</taxon>
        <taxon>Dikarya</taxon>
        <taxon>Ascomycota</taxon>
        <taxon>Pezizomycotina</taxon>
        <taxon>Sordariomycetes</taxon>
        <taxon>Xylariomycetidae</taxon>
        <taxon>Xylariales</taxon>
        <taxon>Microdochiaceae</taxon>
        <taxon>Microdochium</taxon>
    </lineage>
</organism>
<reference evidence="6" key="1">
    <citation type="submission" date="2016-02" db="EMBL/GenBank/DDBJ databases">
        <title>Draft genome sequence of Microdochium bolleyi, a fungal endophyte of beachgrass.</title>
        <authorList>
            <consortium name="DOE Joint Genome Institute"/>
            <person name="David A.S."/>
            <person name="May G."/>
            <person name="Haridas S."/>
            <person name="Lim J."/>
            <person name="Wang M."/>
            <person name="Labutti K."/>
            <person name="Lipzen A."/>
            <person name="Barry K."/>
            <person name="Grigoriev I.V."/>
        </authorList>
    </citation>
    <scope>NUCLEOTIDE SEQUENCE [LARGE SCALE GENOMIC DNA]</scope>
    <source>
        <strain evidence="6">J235TASD1</strain>
    </source>
</reference>
<dbReference type="CDD" id="cd03044">
    <property type="entry name" value="GST_N_EF1Bgamma"/>
    <property type="match status" value="1"/>
</dbReference>
<dbReference type="InParanoid" id="A0A136J449"/>
<protein>
    <submittedName>
        <fullName evidence="5">Glutathione S-transferase</fullName>
    </submittedName>
</protein>
<dbReference type="GO" id="GO:0016740">
    <property type="term" value="F:transferase activity"/>
    <property type="evidence" value="ECO:0007669"/>
    <property type="project" value="UniProtKB-KW"/>
</dbReference>
<dbReference type="SUPFAM" id="SSF47616">
    <property type="entry name" value="GST C-terminal domain-like"/>
    <property type="match status" value="1"/>
</dbReference>